<dbReference type="InterPro" id="IPR053204">
    <property type="entry name" value="Oxopyrrolidines_Biosynth-assoc"/>
</dbReference>
<reference evidence="1 2" key="1">
    <citation type="submission" date="2024-02" db="EMBL/GenBank/DDBJ databases">
        <title>De novo assembly and annotation of 12 fungi associated with fruit tree decline syndrome in Ontario, Canada.</title>
        <authorList>
            <person name="Sulman M."/>
            <person name="Ellouze W."/>
            <person name="Ilyukhin E."/>
        </authorList>
    </citation>
    <scope>NUCLEOTIDE SEQUENCE [LARGE SCALE GENOMIC DNA]</scope>
    <source>
        <strain evidence="1 2">M11/M66-122</strain>
    </source>
</reference>
<protein>
    <submittedName>
        <fullName evidence="1">Uncharacterized protein</fullName>
    </submittedName>
</protein>
<dbReference type="AlphaFoldDB" id="A0AAN9U876"/>
<evidence type="ECO:0000313" key="1">
    <source>
        <dbReference type="EMBL" id="KAK7743379.1"/>
    </source>
</evidence>
<dbReference type="InterPro" id="IPR022085">
    <property type="entry name" value="OpdG"/>
</dbReference>
<dbReference type="EMBL" id="JAKJXP020000137">
    <property type="protein sequence ID" value="KAK7743379.1"/>
    <property type="molecule type" value="Genomic_DNA"/>
</dbReference>
<keyword evidence="2" id="KW-1185">Reference proteome</keyword>
<accession>A0AAN9U876</accession>
<dbReference type="PANTHER" id="PTHR38797:SF4">
    <property type="entry name" value="NUCLEAR PORE COMPLEX PROTEIN NUP85"/>
    <property type="match status" value="1"/>
</dbReference>
<dbReference type="PANTHER" id="PTHR38797">
    <property type="entry name" value="NUCLEAR PORE COMPLEX PROTEIN NUP85-RELATED"/>
    <property type="match status" value="1"/>
</dbReference>
<dbReference type="Proteomes" id="UP001320420">
    <property type="component" value="Unassembled WGS sequence"/>
</dbReference>
<name>A0AAN9U876_9PEZI</name>
<proteinExistence type="predicted"/>
<evidence type="ECO:0000313" key="2">
    <source>
        <dbReference type="Proteomes" id="UP001320420"/>
    </source>
</evidence>
<organism evidence="1 2">
    <name type="scientific">Diatrype stigma</name>
    <dbReference type="NCBI Taxonomy" id="117547"/>
    <lineage>
        <taxon>Eukaryota</taxon>
        <taxon>Fungi</taxon>
        <taxon>Dikarya</taxon>
        <taxon>Ascomycota</taxon>
        <taxon>Pezizomycotina</taxon>
        <taxon>Sordariomycetes</taxon>
        <taxon>Xylariomycetidae</taxon>
        <taxon>Xylariales</taxon>
        <taxon>Diatrypaceae</taxon>
        <taxon>Diatrype</taxon>
    </lineage>
</organism>
<dbReference type="Pfam" id="PF12311">
    <property type="entry name" value="DUF3632"/>
    <property type="match status" value="1"/>
</dbReference>
<gene>
    <name evidence="1" type="ORF">SLS62_010616</name>
</gene>
<comment type="caution">
    <text evidence="1">The sequence shown here is derived from an EMBL/GenBank/DDBJ whole genome shotgun (WGS) entry which is preliminary data.</text>
</comment>
<sequence>MASVFKLQQTYAKGGERISGEVFDIFNDYLKTEASTTAAQVAVAVSKLVPSPTDGSKKLEDGFFFSFWKDVIRVAEQIPHDHPAMDKVVKFMRELTLLPDTGLQVWENRLWTDLPVLGAVFREHLNGPKTSKREEEQAQIDKEWVRFHAFSAKLIGAGVINYINQVIWMLRTALEEDSGAKAPSARDRDLATAAVYIEYAGPLLAESVIRTPSPTLSQEDERLLRGGSLYASGGGKAGLRSDRWLFWLKRFREEAEKVTSDEARSLALRSSRLMEIWVEKRLTPKA</sequence>